<evidence type="ECO:0000259" key="14">
    <source>
        <dbReference type="PROSITE" id="PS51061"/>
    </source>
</evidence>
<feature type="domain" description="PHD-type" evidence="12">
    <location>
        <begin position="297"/>
        <end position="351"/>
    </location>
</feature>
<dbReference type="CDD" id="cd06008">
    <property type="entry name" value="NF-X1-zinc-finger"/>
    <property type="match status" value="6"/>
</dbReference>
<evidence type="ECO:0000256" key="3">
    <source>
        <dbReference type="ARBA" id="ARBA00022723"/>
    </source>
</evidence>
<evidence type="ECO:0000256" key="10">
    <source>
        <dbReference type="PROSITE-ProRule" id="PRU00175"/>
    </source>
</evidence>
<keyword evidence="3" id="KW-0479">Metal-binding</keyword>
<feature type="domain" description="R3H" evidence="14">
    <location>
        <begin position="926"/>
        <end position="994"/>
    </location>
</feature>
<feature type="compositionally biased region" description="Polar residues" evidence="11">
    <location>
        <begin position="162"/>
        <end position="181"/>
    </location>
</feature>
<evidence type="ECO:0000313" key="16">
    <source>
        <dbReference type="Proteomes" id="UP000887013"/>
    </source>
</evidence>
<dbReference type="PROSITE" id="PS51061">
    <property type="entry name" value="R3H"/>
    <property type="match status" value="1"/>
</dbReference>
<dbReference type="InterPro" id="IPR019787">
    <property type="entry name" value="Znf_PHD-finger"/>
</dbReference>
<dbReference type="GO" id="GO:0000981">
    <property type="term" value="F:DNA-binding transcription factor activity, RNA polymerase II-specific"/>
    <property type="evidence" value="ECO:0007669"/>
    <property type="project" value="TreeGrafter"/>
</dbReference>
<evidence type="ECO:0000259" key="13">
    <source>
        <dbReference type="PROSITE" id="PS50089"/>
    </source>
</evidence>
<keyword evidence="4" id="KW-0677">Repeat</keyword>
<dbReference type="CDD" id="cd02643">
    <property type="entry name" value="R3H_NF-X1"/>
    <property type="match status" value="1"/>
</dbReference>
<dbReference type="Pfam" id="PF01422">
    <property type="entry name" value="zf-NF-X1"/>
    <property type="match status" value="8"/>
</dbReference>
<dbReference type="SUPFAM" id="SSF82708">
    <property type="entry name" value="R3H domain"/>
    <property type="match status" value="1"/>
</dbReference>
<dbReference type="InterPro" id="IPR034076">
    <property type="entry name" value="R3H_NF-X1"/>
</dbReference>
<dbReference type="AlphaFoldDB" id="A0A8X6MV97"/>
<comment type="similarity">
    <text evidence="2">Belongs to the NFX1 family.</text>
</comment>
<feature type="compositionally biased region" description="Low complexity" evidence="11">
    <location>
        <begin position="182"/>
        <end position="193"/>
    </location>
</feature>
<comment type="subcellular location">
    <subcellularLocation>
        <location evidence="1">Nucleus</location>
    </subcellularLocation>
</comment>
<dbReference type="InterPro" id="IPR001374">
    <property type="entry name" value="R3H_dom"/>
</dbReference>
<dbReference type="SMART" id="SM00184">
    <property type="entry name" value="RING"/>
    <property type="match status" value="1"/>
</dbReference>
<dbReference type="PANTHER" id="PTHR12360">
    <property type="entry name" value="NUCLEAR TRANSCRIPTION FACTOR, X-BOX BINDING 1 NFX1"/>
    <property type="match status" value="1"/>
</dbReference>
<dbReference type="Proteomes" id="UP000887013">
    <property type="component" value="Unassembled WGS sequence"/>
</dbReference>
<evidence type="ECO:0000313" key="15">
    <source>
        <dbReference type="EMBL" id="GFS79869.1"/>
    </source>
</evidence>
<dbReference type="PANTHER" id="PTHR12360:SF12">
    <property type="entry name" value="TRANSCRIPTIONAL REPRESSOR NF-X1"/>
    <property type="match status" value="1"/>
</dbReference>
<dbReference type="InterPro" id="IPR000967">
    <property type="entry name" value="Znf_NFX1"/>
</dbReference>
<keyword evidence="16" id="KW-1185">Reference proteome</keyword>
<evidence type="ECO:0000256" key="7">
    <source>
        <dbReference type="ARBA" id="ARBA00023015"/>
    </source>
</evidence>
<protein>
    <submittedName>
        <fullName evidence="15">Protein shuttle craft</fullName>
    </submittedName>
</protein>
<dbReference type="InterPro" id="IPR034078">
    <property type="entry name" value="NFX1_fam"/>
</dbReference>
<dbReference type="SMART" id="SM00438">
    <property type="entry name" value="ZnF_NFX"/>
    <property type="match status" value="9"/>
</dbReference>
<keyword evidence="9" id="KW-0539">Nucleus</keyword>
<evidence type="ECO:0000256" key="9">
    <source>
        <dbReference type="ARBA" id="ARBA00023242"/>
    </source>
</evidence>
<dbReference type="InterPro" id="IPR001841">
    <property type="entry name" value="Znf_RING"/>
</dbReference>
<evidence type="ECO:0000256" key="2">
    <source>
        <dbReference type="ARBA" id="ARBA00007269"/>
    </source>
</evidence>
<feature type="domain" description="RING-type" evidence="13">
    <location>
        <begin position="300"/>
        <end position="349"/>
    </location>
</feature>
<evidence type="ECO:0000256" key="4">
    <source>
        <dbReference type="ARBA" id="ARBA00022737"/>
    </source>
</evidence>
<dbReference type="GO" id="GO:0008270">
    <property type="term" value="F:zinc ion binding"/>
    <property type="evidence" value="ECO:0007669"/>
    <property type="project" value="UniProtKB-KW"/>
</dbReference>
<comment type="caution">
    <text evidence="15">The sequence shown here is derived from an EMBL/GenBank/DDBJ whole genome shotgun (WGS) entry which is preliminary data.</text>
</comment>
<gene>
    <name evidence="15" type="primary">stc</name>
    <name evidence="15" type="ORF">NPIL_125461</name>
</gene>
<sequence length="1049" mass="118129">MNSQQQKQDKHQSDRKPRYYSNRRNNYSSGQYRNQYVDRHGSGSNVAAAATATSENIDDVSTSRYDEYTESYEANSSRNYYQPLRNNHKPSKGRYGANSQFSRGNHSNNVHRNDKNIVENSQLNANAPSFKSAYEHPIQETEPNDSQRGEIVGGRYIRKHSNQPPSHSYSNNHGSNENTQPNSNFSSNSHNYSAQRHKGNYFDNQRSHSKGYSDGSDTRQSYKPHRNNNNYSSKSSHNDRNENAYVSSDVYHFSSQNNERRAFKSSKEYSRNHSTLSLQENNATQRELLIHQLNKGECECLVCCDQIRVAHPIWHCLSCYHVFHLKCIKKWARSENSGPDKDWRCPACQSLNSTVPYDYYCFCGAHVNPDVNYHLTPHSCGDICGRTRPDCTHRCKELCHPGPCPPCNVVVQKSCSCGKTVKALPCKHDIEETCSSVCEKALNCGGHICKAKCHPGKCEPCEEQIDQECYCKKSKRTVTCDSDTSNVFYFSCGDVCANLLSCGNHTCDSICHPDACRPCSLSTEVVKYCPCKKTSIEKLVASGKAQERKSCKDPIPLCDEKCEKLLHCGPKDVHHKCQSSCHEGECPKCPLTTSLKCRCGAFTKEFDCADITEDFENLCKKRCSKWKECGRHKCLKNCCVLTVHKCELICNRKLSCGKHKCQDFCHSGKCQNCGNVSFDELRCHCGESVLYPPIHCGTQPPECTKPCIRSHPCDHEVKHTCHSEETCPPCTSWTVKWCYGHHKQCSTVMCFLDGVSCGMMCKKSLPCGKHKCNLTCHAGACLKEGSKCTQVCSTPRPSCGHPCGNPCHEDQCPETPCKSVVTLVCPCGHRSETTTCHDSTKSYRLMSVSVLASKMQEIKEGQTINLNDVLGKKSKNSKLQCNEECAIIERNKRLAVALQIQNPDLSPTLGPPNYSDFLKTEAKKNPSFVTDVFDKITALVQLAKESKQKCRSHSFPPMNRDHRKVIHELAEFFGCETQSYDEEPKKSVVVTAQKNKCWLPFVSIMTVVQRDMGFRKGPAPVINQSKNLSNSATTSDCQKKKIDYFDYNE</sequence>
<dbReference type="CDD" id="cd16696">
    <property type="entry name" value="RING-CH-C4HC3_NFX1"/>
    <property type="match status" value="1"/>
</dbReference>
<feature type="region of interest" description="Disordered" evidence="11">
    <location>
        <begin position="158"/>
        <end position="241"/>
    </location>
</feature>
<evidence type="ECO:0000259" key="12">
    <source>
        <dbReference type="PROSITE" id="PS50016"/>
    </source>
</evidence>
<dbReference type="EMBL" id="BMAW01002703">
    <property type="protein sequence ID" value="GFS79869.1"/>
    <property type="molecule type" value="Genomic_DNA"/>
</dbReference>
<dbReference type="PROSITE" id="PS50016">
    <property type="entry name" value="ZF_PHD_2"/>
    <property type="match status" value="1"/>
</dbReference>
<reference evidence="15" key="1">
    <citation type="submission" date="2020-08" db="EMBL/GenBank/DDBJ databases">
        <title>Multicomponent nature underlies the extraordinary mechanical properties of spider dragline silk.</title>
        <authorList>
            <person name="Kono N."/>
            <person name="Nakamura H."/>
            <person name="Mori M."/>
            <person name="Yoshida Y."/>
            <person name="Ohtoshi R."/>
            <person name="Malay A.D."/>
            <person name="Moran D.A.P."/>
            <person name="Tomita M."/>
            <person name="Numata K."/>
            <person name="Arakawa K."/>
        </authorList>
    </citation>
    <scope>NUCLEOTIDE SEQUENCE</scope>
</reference>
<name>A0A8X6MV97_NEPPI</name>
<evidence type="ECO:0000256" key="8">
    <source>
        <dbReference type="ARBA" id="ARBA00023163"/>
    </source>
</evidence>
<organism evidence="15 16">
    <name type="scientific">Nephila pilipes</name>
    <name type="common">Giant wood spider</name>
    <name type="synonym">Nephila maculata</name>
    <dbReference type="NCBI Taxonomy" id="299642"/>
    <lineage>
        <taxon>Eukaryota</taxon>
        <taxon>Metazoa</taxon>
        <taxon>Ecdysozoa</taxon>
        <taxon>Arthropoda</taxon>
        <taxon>Chelicerata</taxon>
        <taxon>Arachnida</taxon>
        <taxon>Araneae</taxon>
        <taxon>Araneomorphae</taxon>
        <taxon>Entelegynae</taxon>
        <taxon>Araneoidea</taxon>
        <taxon>Nephilidae</taxon>
        <taxon>Nephila</taxon>
    </lineage>
</organism>
<dbReference type="OrthoDB" id="6512771at2759"/>
<feature type="region of interest" description="Disordered" evidence="11">
    <location>
        <begin position="74"/>
        <end position="112"/>
    </location>
</feature>
<dbReference type="InterPro" id="IPR036867">
    <property type="entry name" value="R3H_dom_sf"/>
</dbReference>
<keyword evidence="8" id="KW-0804">Transcription</keyword>
<keyword evidence="7" id="KW-0805">Transcription regulation</keyword>
<evidence type="ECO:0000256" key="11">
    <source>
        <dbReference type="SAM" id="MobiDB-lite"/>
    </source>
</evidence>
<dbReference type="GO" id="GO:0000977">
    <property type="term" value="F:RNA polymerase II transcription regulatory region sequence-specific DNA binding"/>
    <property type="evidence" value="ECO:0007669"/>
    <property type="project" value="TreeGrafter"/>
</dbReference>
<keyword evidence="6" id="KW-0862">Zinc</keyword>
<evidence type="ECO:0000256" key="1">
    <source>
        <dbReference type="ARBA" id="ARBA00004123"/>
    </source>
</evidence>
<keyword evidence="5 10" id="KW-0863">Zinc-finger</keyword>
<feature type="compositionally biased region" description="Polar residues" evidence="11">
    <location>
        <begin position="97"/>
        <end position="110"/>
    </location>
</feature>
<dbReference type="PROSITE" id="PS50089">
    <property type="entry name" value="ZF_RING_2"/>
    <property type="match status" value="1"/>
</dbReference>
<feature type="compositionally biased region" description="Low complexity" evidence="11">
    <location>
        <begin position="19"/>
        <end position="29"/>
    </location>
</feature>
<dbReference type="SMART" id="SM00393">
    <property type="entry name" value="R3H"/>
    <property type="match status" value="1"/>
</dbReference>
<feature type="region of interest" description="Disordered" evidence="11">
    <location>
        <begin position="1"/>
        <end position="39"/>
    </location>
</feature>
<evidence type="ECO:0000256" key="6">
    <source>
        <dbReference type="ARBA" id="ARBA00022833"/>
    </source>
</evidence>
<dbReference type="GO" id="GO:0000122">
    <property type="term" value="P:negative regulation of transcription by RNA polymerase II"/>
    <property type="evidence" value="ECO:0007669"/>
    <property type="project" value="TreeGrafter"/>
</dbReference>
<feature type="compositionally biased region" description="Basic and acidic residues" evidence="11">
    <location>
        <begin position="7"/>
        <end position="17"/>
    </location>
</feature>
<dbReference type="SUPFAM" id="SSF57850">
    <property type="entry name" value="RING/U-box"/>
    <property type="match status" value="1"/>
</dbReference>
<evidence type="ECO:0000256" key="5">
    <source>
        <dbReference type="ARBA" id="ARBA00022771"/>
    </source>
</evidence>
<proteinExistence type="inferred from homology"/>
<dbReference type="Gene3D" id="3.30.1370.50">
    <property type="entry name" value="R3H-like domain"/>
    <property type="match status" value="1"/>
</dbReference>
<dbReference type="GO" id="GO:0005634">
    <property type="term" value="C:nucleus"/>
    <property type="evidence" value="ECO:0007669"/>
    <property type="project" value="UniProtKB-SubCell"/>
</dbReference>
<dbReference type="Pfam" id="PF01424">
    <property type="entry name" value="R3H"/>
    <property type="match status" value="1"/>
</dbReference>
<accession>A0A8X6MV97</accession>